<dbReference type="PANTHER" id="PTHR21683">
    <property type="entry name" value="COILED-COIL DOMAIN-CONTAINING PROTEIN 42 LIKE-2-LIKE-RELATED"/>
    <property type="match status" value="1"/>
</dbReference>
<name>A0A7J6NIX6_PEROL</name>
<sequence length="1272" mass="140829">MPPAAFLSLVSLDEHLSHWLDTCSLSEKTTEPSDADALLRKAMAFWPSLLRLLTERTVDQSNGDALDPAGEEPDSVGSAAALSLLVAACDVLMSVSRNVPIATVRSEIDSLQNEAAYIQTNAVPMISIEVTQAKEKFVKTYGGIGTEIHSCVDYWPVWEQQIRNDALDRLTGKVRELQASCDEKWNSLDQMEKIQAQVQEAWWDIRAQILLSVSPAGKDSTHWTSSSSFMKGGSSDDGMESWRKKMARHEAEALLPIRDSSTLTRSHLVEVQRALSRLHITAGVAATQDEWQGLKFQVVECINQLGRYLEHATERPLTAETPIMQGTSKLRDRKGSVRHSLIVGVASLVDRLLRLLQFQDRQRYELAQRKLRKEVEHARDALRESLEEERRIMAQNPKAISVDLLDDEVVRRFRVDGMTVLAEAALQRARAMVTTKHKEKVEGCERLHLAAEARLAEAESRLEAAHAEPWERVMKAWQLFIGLHPPRDREENVEKLQESKKRGRAYVLARVLEEQEGAPPSSHAADIEQGTEEWEVVDEILSFFAVVMIVYLYIDARRARLPSREEKPIRGAESDFALAQVGPMIDASRINAELRPVAVVKKDKYGEEQGTVVLKMKLSTLENEPSTEPPVPETTQPLSTRAVPKTVATTPAATPAATEAAHTTAVPKKAPTTPEPIEFELVPVTNAGKEKDAGEGASDDVRLETIANSEGQGGKSSSEEGVVKALPREERPSPTVGVTKEVERAASKEAGGGASNPEGVGAVVAEGGGQVPSKVEAEGVGEVKAEGGATSEKGNEGMGTAGGGGGQVTEGVRTTRAVPGVSSDPQGDGRGAPPTDRPKGDSGAQTRAEDMAAIVKRLEKLEAEVGSKTEAGVVEGKASNGRLLWMVVDDRDQLALPATGDSSLPALSIERRVRTSAKREGMMNPGENITDKMISEGREQLKSLERSGSSTLELIRIAKADREAEDKLNDTRRRVGLRLERCSEREERLRARQEHLQRAKQSNEEFFNSIDAKVEKAERKRLTEEAECRELDEEIHELQKRGAELMEMKLVQEAEVQRCLPYRAYLEAVVEYQISGSSARGTVGRMRRPSIDRGGDNGSAIRELLRRYELLLENYEELSRAAEGKASMVEAKQEGLRKLQQEARDEEMALASELHAAQLRLDKCKVERGELEEMVRRATDEKERKAAVIDEASRAMEQLFLRVLSTCRLRSRAAAMMDMVDNKYVDNDSVEDRSGGKRRLRFDLLVHAVIERILEVKFILETARAKLKRQAW</sequence>
<gene>
    <name evidence="5" type="ORF">FOZ60_009769</name>
</gene>
<dbReference type="PANTHER" id="PTHR21683:SF2">
    <property type="entry name" value="COILED-COIL DOMAIN-CONTAINING PROTEIN 42 LIKE-2-LIKE"/>
    <property type="match status" value="1"/>
</dbReference>
<dbReference type="AlphaFoldDB" id="A0A7J6NIX6"/>
<feature type="coiled-coil region" evidence="2">
    <location>
        <begin position="979"/>
        <end position="1048"/>
    </location>
</feature>
<evidence type="ECO:0000256" key="2">
    <source>
        <dbReference type="SAM" id="Coils"/>
    </source>
</evidence>
<feature type="region of interest" description="Disordered" evidence="3">
    <location>
        <begin position="648"/>
        <end position="673"/>
    </location>
</feature>
<feature type="domain" description="DUF4200" evidence="4">
    <location>
        <begin position="962"/>
        <end position="1071"/>
    </location>
</feature>
<reference evidence="5 6" key="1">
    <citation type="submission" date="2020-04" db="EMBL/GenBank/DDBJ databases">
        <title>Perkinsus olseni comparative genomics.</title>
        <authorList>
            <person name="Bogema D.R."/>
        </authorList>
    </citation>
    <scope>NUCLEOTIDE SEQUENCE [LARGE SCALE GENOMIC DNA]</scope>
    <source>
        <strain evidence="5">00978-12</strain>
    </source>
</reference>
<comment type="caution">
    <text evidence="5">The sequence shown here is derived from an EMBL/GenBank/DDBJ whole genome shotgun (WGS) entry which is preliminary data.</text>
</comment>
<dbReference type="OrthoDB" id="466545at2759"/>
<dbReference type="InterPro" id="IPR025252">
    <property type="entry name" value="DUF4200"/>
</dbReference>
<evidence type="ECO:0000313" key="6">
    <source>
        <dbReference type="Proteomes" id="UP000541610"/>
    </source>
</evidence>
<accession>A0A7J6NIX6</accession>
<proteinExistence type="predicted"/>
<feature type="compositionally biased region" description="Gly residues" evidence="3">
    <location>
        <begin position="796"/>
        <end position="808"/>
    </location>
</feature>
<organism evidence="5 6">
    <name type="scientific">Perkinsus olseni</name>
    <name type="common">Perkinsus atlanticus</name>
    <dbReference type="NCBI Taxonomy" id="32597"/>
    <lineage>
        <taxon>Eukaryota</taxon>
        <taxon>Sar</taxon>
        <taxon>Alveolata</taxon>
        <taxon>Perkinsozoa</taxon>
        <taxon>Perkinsea</taxon>
        <taxon>Perkinsida</taxon>
        <taxon>Perkinsidae</taxon>
        <taxon>Perkinsus</taxon>
    </lineage>
</organism>
<dbReference type="EMBL" id="JABANP010000394">
    <property type="protein sequence ID" value="KAF4683001.1"/>
    <property type="molecule type" value="Genomic_DNA"/>
</dbReference>
<feature type="coiled-coil region" evidence="2">
    <location>
        <begin position="441"/>
        <end position="468"/>
    </location>
</feature>
<feature type="coiled-coil region" evidence="2">
    <location>
        <begin position="1101"/>
        <end position="1181"/>
    </location>
</feature>
<evidence type="ECO:0000256" key="1">
    <source>
        <dbReference type="ARBA" id="ARBA00023054"/>
    </source>
</evidence>
<feature type="compositionally biased region" description="Basic and acidic residues" evidence="3">
    <location>
        <begin position="775"/>
        <end position="785"/>
    </location>
</feature>
<feature type="region of interest" description="Disordered" evidence="3">
    <location>
        <begin position="707"/>
        <end position="847"/>
    </location>
</feature>
<feature type="coiled-coil region" evidence="2">
    <location>
        <begin position="361"/>
        <end position="392"/>
    </location>
</feature>
<evidence type="ECO:0000256" key="3">
    <source>
        <dbReference type="SAM" id="MobiDB-lite"/>
    </source>
</evidence>
<dbReference type="Pfam" id="PF13863">
    <property type="entry name" value="DUF4200"/>
    <property type="match status" value="1"/>
</dbReference>
<evidence type="ECO:0000313" key="5">
    <source>
        <dbReference type="EMBL" id="KAF4683001.1"/>
    </source>
</evidence>
<protein>
    <recommendedName>
        <fullName evidence="4">DUF4200 domain-containing protein</fullName>
    </recommendedName>
</protein>
<evidence type="ECO:0000259" key="4">
    <source>
        <dbReference type="Pfam" id="PF13863"/>
    </source>
</evidence>
<dbReference type="Proteomes" id="UP000541610">
    <property type="component" value="Unassembled WGS sequence"/>
</dbReference>
<keyword evidence="1 2" id="KW-0175">Coiled coil</keyword>
<feature type="region of interest" description="Disordered" evidence="3">
    <location>
        <begin position="621"/>
        <end position="640"/>
    </location>
</feature>
<dbReference type="GO" id="GO:0005856">
    <property type="term" value="C:cytoskeleton"/>
    <property type="evidence" value="ECO:0007669"/>
    <property type="project" value="UniProtKB-ARBA"/>
</dbReference>
<feature type="compositionally biased region" description="Basic and acidic residues" evidence="3">
    <location>
        <begin position="717"/>
        <end position="732"/>
    </location>
</feature>
<dbReference type="InterPro" id="IPR051147">
    <property type="entry name" value="CFAP_domain-containing"/>
</dbReference>